<sequence length="41" mass="4535">MSALVVHSEGLQLVNSQTNNIQYQGRTDHLESRALPEGRGQ</sequence>
<proteinExistence type="predicted"/>
<accession>A0ABN9DBM8</accession>
<reference evidence="2" key="1">
    <citation type="submission" date="2023-05" db="EMBL/GenBank/DDBJ databases">
        <authorList>
            <person name="Stuckert A."/>
        </authorList>
    </citation>
    <scope>NUCLEOTIDE SEQUENCE</scope>
</reference>
<gene>
    <name evidence="2" type="ORF">SPARVUS_LOCUS6911706</name>
</gene>
<feature type="region of interest" description="Disordered" evidence="1">
    <location>
        <begin position="22"/>
        <end position="41"/>
    </location>
</feature>
<keyword evidence="3" id="KW-1185">Reference proteome</keyword>
<protein>
    <submittedName>
        <fullName evidence="2">Uncharacterized protein</fullName>
    </submittedName>
</protein>
<dbReference type="EMBL" id="CATNWA010014235">
    <property type="protein sequence ID" value="CAI9569374.1"/>
    <property type="molecule type" value="Genomic_DNA"/>
</dbReference>
<evidence type="ECO:0000313" key="3">
    <source>
        <dbReference type="Proteomes" id="UP001162483"/>
    </source>
</evidence>
<evidence type="ECO:0000313" key="2">
    <source>
        <dbReference type="EMBL" id="CAI9569374.1"/>
    </source>
</evidence>
<dbReference type="Proteomes" id="UP001162483">
    <property type="component" value="Unassembled WGS sequence"/>
</dbReference>
<name>A0ABN9DBM8_9NEOB</name>
<comment type="caution">
    <text evidence="2">The sequence shown here is derived from an EMBL/GenBank/DDBJ whole genome shotgun (WGS) entry which is preliminary data.</text>
</comment>
<evidence type="ECO:0000256" key="1">
    <source>
        <dbReference type="SAM" id="MobiDB-lite"/>
    </source>
</evidence>
<organism evidence="2 3">
    <name type="scientific">Staurois parvus</name>
    <dbReference type="NCBI Taxonomy" id="386267"/>
    <lineage>
        <taxon>Eukaryota</taxon>
        <taxon>Metazoa</taxon>
        <taxon>Chordata</taxon>
        <taxon>Craniata</taxon>
        <taxon>Vertebrata</taxon>
        <taxon>Euteleostomi</taxon>
        <taxon>Amphibia</taxon>
        <taxon>Batrachia</taxon>
        <taxon>Anura</taxon>
        <taxon>Neobatrachia</taxon>
        <taxon>Ranoidea</taxon>
        <taxon>Ranidae</taxon>
        <taxon>Staurois</taxon>
    </lineage>
</organism>
<feature type="compositionally biased region" description="Basic and acidic residues" evidence="1">
    <location>
        <begin position="26"/>
        <end position="41"/>
    </location>
</feature>